<protein>
    <submittedName>
        <fullName evidence="4">HPP family-domain-containing protein</fullName>
    </submittedName>
</protein>
<comment type="caution">
    <text evidence="4">The sequence shown here is derived from an EMBL/GenBank/DDBJ whole genome shotgun (WGS) entry which is preliminary data.</text>
</comment>
<keyword evidence="2" id="KW-0472">Membrane</keyword>
<evidence type="ECO:0000256" key="2">
    <source>
        <dbReference type="SAM" id="Phobius"/>
    </source>
</evidence>
<dbReference type="EMBL" id="JAODAN010000009">
    <property type="protein sequence ID" value="KAK1922151.1"/>
    <property type="molecule type" value="Genomic_DNA"/>
</dbReference>
<keyword evidence="2" id="KW-0812">Transmembrane</keyword>
<feature type="transmembrane region" description="Helical" evidence="2">
    <location>
        <begin position="181"/>
        <end position="202"/>
    </location>
</feature>
<keyword evidence="5" id="KW-1185">Reference proteome</keyword>
<proteinExistence type="predicted"/>
<feature type="transmembrane region" description="Helical" evidence="2">
    <location>
        <begin position="143"/>
        <end position="161"/>
    </location>
</feature>
<feature type="region of interest" description="Disordered" evidence="1">
    <location>
        <begin position="297"/>
        <end position="338"/>
    </location>
</feature>
<keyword evidence="2" id="KW-1133">Transmembrane helix</keyword>
<dbReference type="PANTHER" id="PTHR33741">
    <property type="entry name" value="TRANSMEMBRANE PROTEIN DDB_G0269096-RELATED"/>
    <property type="match status" value="1"/>
</dbReference>
<name>A0AAD9FNF6_PAPLA</name>
<feature type="region of interest" description="Disordered" evidence="1">
    <location>
        <begin position="1"/>
        <end position="32"/>
    </location>
</feature>
<evidence type="ECO:0000313" key="4">
    <source>
        <dbReference type="EMBL" id="KAK1922151.1"/>
    </source>
</evidence>
<evidence type="ECO:0000313" key="5">
    <source>
        <dbReference type="Proteomes" id="UP001182556"/>
    </source>
</evidence>
<feature type="compositionally biased region" description="Polar residues" evidence="1">
    <location>
        <begin position="1"/>
        <end position="18"/>
    </location>
</feature>
<sequence length="338" mass="37091">MSAQRPIRTTGSGDTSPASRPGDTKDAMHNAPTRQRFKLKEDYRGRLPLSLSRFLGYRHPGSSPPYDPLPPFGFLWRIPIRWEVIVFGSIAAFVSILLVEALCVTSTTFRDLYRSPVIVASFGASAVLVYGVIESPLSQPRNLIGGQIICAIIGVALTRLFARDHSYLPSLRNESFHGNVFVNGALSMSIALLAMFITGTVHPPGGATALIAATSYEAAAMSWKYIPVVICSTLVMFGWALIINNLGRRRYPIYWWSPQRTFVIDDAPEPPEDEEIALGTGRDNVLRQAEDGGRTAEAILEDRLSGRGGSPEAIMRALSRESRAGTPYSPRQRRKSIA</sequence>
<organism evidence="4 5">
    <name type="scientific">Papiliotrema laurentii</name>
    <name type="common">Cryptococcus laurentii</name>
    <dbReference type="NCBI Taxonomy" id="5418"/>
    <lineage>
        <taxon>Eukaryota</taxon>
        <taxon>Fungi</taxon>
        <taxon>Dikarya</taxon>
        <taxon>Basidiomycota</taxon>
        <taxon>Agaricomycotina</taxon>
        <taxon>Tremellomycetes</taxon>
        <taxon>Tremellales</taxon>
        <taxon>Rhynchogastremaceae</taxon>
        <taxon>Papiliotrema</taxon>
    </lineage>
</organism>
<reference evidence="4" key="1">
    <citation type="submission" date="2023-02" db="EMBL/GenBank/DDBJ databases">
        <title>Identification and recombinant expression of a fungal hydrolase from Papiliotrema laurentii that hydrolyzes apple cutin and clears colloidal polyester polyurethane.</title>
        <authorList>
            <consortium name="DOE Joint Genome Institute"/>
            <person name="Roman V.A."/>
            <person name="Bojanowski C."/>
            <person name="Crable B.R."/>
            <person name="Wagner D.N."/>
            <person name="Hung C.S."/>
            <person name="Nadeau L.J."/>
            <person name="Schratz L."/>
            <person name="Haridas S."/>
            <person name="Pangilinan J."/>
            <person name="Lipzen A."/>
            <person name="Na H."/>
            <person name="Yan M."/>
            <person name="Ng V."/>
            <person name="Grigoriev I.V."/>
            <person name="Spatafora J.W."/>
            <person name="Barlow D."/>
            <person name="Biffinger J."/>
            <person name="Kelley-Loughnane N."/>
            <person name="Varaljay V.A."/>
            <person name="Crookes-Goodson W.J."/>
        </authorList>
    </citation>
    <scope>NUCLEOTIDE SEQUENCE</scope>
    <source>
        <strain evidence="4">5307AH</strain>
    </source>
</reference>
<accession>A0AAD9FNF6</accession>
<dbReference type="InterPro" id="IPR058581">
    <property type="entry name" value="TM_HPP"/>
</dbReference>
<feature type="transmembrane region" description="Helical" evidence="2">
    <location>
        <begin position="84"/>
        <end position="105"/>
    </location>
</feature>
<dbReference type="InterPro" id="IPR007065">
    <property type="entry name" value="HPP"/>
</dbReference>
<gene>
    <name evidence="4" type="ORF">DB88DRAFT_497349</name>
</gene>
<dbReference type="Pfam" id="PF04982">
    <property type="entry name" value="TM_HPP"/>
    <property type="match status" value="1"/>
</dbReference>
<feature type="transmembrane region" description="Helical" evidence="2">
    <location>
        <begin position="117"/>
        <end position="137"/>
    </location>
</feature>
<dbReference type="Proteomes" id="UP001182556">
    <property type="component" value="Unassembled WGS sequence"/>
</dbReference>
<evidence type="ECO:0000256" key="1">
    <source>
        <dbReference type="SAM" id="MobiDB-lite"/>
    </source>
</evidence>
<dbReference type="PANTHER" id="PTHR33741:SF5">
    <property type="entry name" value="TRANSMEMBRANE PROTEIN DDB_G0269096-RELATED"/>
    <property type="match status" value="1"/>
</dbReference>
<feature type="domain" description="HPP transmembrane region" evidence="3">
    <location>
        <begin position="81"/>
        <end position="252"/>
    </location>
</feature>
<dbReference type="AlphaFoldDB" id="A0AAD9FNF6"/>
<feature type="transmembrane region" description="Helical" evidence="2">
    <location>
        <begin position="222"/>
        <end position="243"/>
    </location>
</feature>
<evidence type="ECO:0000259" key="3">
    <source>
        <dbReference type="Pfam" id="PF04982"/>
    </source>
</evidence>